<proteinExistence type="predicted"/>
<reference evidence="4" key="1">
    <citation type="journal article" date="2020" name="MBio">
        <title>Horizontal gene transfer to a defensive symbiont with a reduced genome amongst a multipartite beetle microbiome.</title>
        <authorList>
            <person name="Waterworth S.C."/>
            <person name="Florez L.V."/>
            <person name="Rees E.R."/>
            <person name="Hertweck C."/>
            <person name="Kaltenpoth M."/>
            <person name="Kwan J.C."/>
        </authorList>
    </citation>
    <scope>NUCLEOTIDE SEQUENCE [LARGE SCALE GENOMIC DNA]</scope>
</reference>
<feature type="signal peptide" evidence="2">
    <location>
        <begin position="1"/>
        <end position="21"/>
    </location>
</feature>
<dbReference type="EMBL" id="WNDV01000001">
    <property type="protein sequence ID" value="KAF1040460.1"/>
    <property type="molecule type" value="Genomic_DNA"/>
</dbReference>
<accession>A0A833PZ72</accession>
<dbReference type="GeneID" id="45098153"/>
<dbReference type="HOGENOM" id="CLU_1841347_0_0_4"/>
<evidence type="ECO:0008006" key="5">
    <source>
        <dbReference type="Google" id="ProtNLM"/>
    </source>
</evidence>
<evidence type="ECO:0000313" key="4">
    <source>
        <dbReference type="Proteomes" id="UP000467522"/>
    </source>
</evidence>
<keyword evidence="2" id="KW-0732">Signal</keyword>
<feature type="region of interest" description="Disordered" evidence="1">
    <location>
        <begin position="48"/>
        <end position="141"/>
    </location>
</feature>
<evidence type="ECO:0000313" key="3">
    <source>
        <dbReference type="EMBL" id="KAF1040460.1"/>
    </source>
</evidence>
<evidence type="ECO:0000256" key="2">
    <source>
        <dbReference type="SAM" id="SignalP"/>
    </source>
</evidence>
<gene>
    <name evidence="3" type="ORF">GAK33_00077</name>
</gene>
<dbReference type="RefSeq" id="WP_011355420.1">
    <property type="nucleotide sequence ID" value="NC_007511.1"/>
</dbReference>
<evidence type="ECO:0000256" key="1">
    <source>
        <dbReference type="SAM" id="MobiDB-lite"/>
    </source>
</evidence>
<sequence length="141" mass="14134">MNCSVSLSSLVCILSAGFACAADAQSLRPDPADTPAFTSPAAIVPALPTLPVPRQRSAQTATASAATPASESASPGLALPGTRADAEPEARARGVLRRPLAPSRPGRPKAASASGDGAWDTGTLYASPYTTSPYAQPGDTD</sequence>
<dbReference type="Proteomes" id="UP000467522">
    <property type="component" value="Unassembled WGS sequence"/>
</dbReference>
<feature type="compositionally biased region" description="Low complexity" evidence="1">
    <location>
        <begin position="57"/>
        <end position="74"/>
    </location>
</feature>
<comment type="caution">
    <text evidence="3">The sequence shown here is derived from an EMBL/GenBank/DDBJ whole genome shotgun (WGS) entry which is preliminary data.</text>
</comment>
<feature type="chain" id="PRO_5046332239" description="Lipoprotein" evidence="2">
    <location>
        <begin position="22"/>
        <end position="141"/>
    </location>
</feature>
<organism evidence="3 4">
    <name type="scientific">Burkholderia lata (strain ATCC 17760 / DSM 23089 / LMG 22485 / NCIMB 9086 / R18194 / 383)</name>
    <dbReference type="NCBI Taxonomy" id="482957"/>
    <lineage>
        <taxon>Bacteria</taxon>
        <taxon>Pseudomonadati</taxon>
        <taxon>Pseudomonadota</taxon>
        <taxon>Betaproteobacteria</taxon>
        <taxon>Burkholderiales</taxon>
        <taxon>Burkholderiaceae</taxon>
        <taxon>Burkholderia</taxon>
        <taxon>Burkholderia cepacia complex</taxon>
    </lineage>
</organism>
<protein>
    <recommendedName>
        <fullName evidence="5">Lipoprotein</fullName>
    </recommendedName>
</protein>
<name>A0A833PZ72_BURL3</name>